<accession>A0A834XTB1</accession>
<dbReference type="EMBL" id="JACMRX010000003">
    <property type="protein sequence ID" value="KAF7992426.1"/>
    <property type="molecule type" value="Genomic_DNA"/>
</dbReference>
<proteinExistence type="predicted"/>
<evidence type="ECO:0008006" key="3">
    <source>
        <dbReference type="Google" id="ProtNLM"/>
    </source>
</evidence>
<dbReference type="Gene3D" id="1.20.58.70">
    <property type="match status" value="1"/>
</dbReference>
<reference evidence="1 2" key="1">
    <citation type="submission" date="2020-08" db="EMBL/GenBank/DDBJ databases">
        <title>Aphidius gifuensis genome sequencing and assembly.</title>
        <authorList>
            <person name="Du Z."/>
        </authorList>
    </citation>
    <scope>NUCLEOTIDE SEQUENCE [LARGE SCALE GENOMIC DNA]</scope>
    <source>
        <strain evidence="1">YNYX2018</strain>
        <tissue evidence="1">Adults</tissue>
    </source>
</reference>
<evidence type="ECO:0000313" key="1">
    <source>
        <dbReference type="EMBL" id="KAF7992426.1"/>
    </source>
</evidence>
<dbReference type="OrthoDB" id="6153032at2759"/>
<evidence type="ECO:0000313" key="2">
    <source>
        <dbReference type="Proteomes" id="UP000639338"/>
    </source>
</evidence>
<keyword evidence="2" id="KW-1185">Reference proteome</keyword>
<protein>
    <recommendedName>
        <fullName evidence="3">Diablo homolog, mitochondrial</fullName>
    </recommendedName>
</protein>
<organism evidence="1 2">
    <name type="scientific">Aphidius gifuensis</name>
    <name type="common">Parasitoid wasp</name>
    <dbReference type="NCBI Taxonomy" id="684658"/>
    <lineage>
        <taxon>Eukaryota</taxon>
        <taxon>Metazoa</taxon>
        <taxon>Ecdysozoa</taxon>
        <taxon>Arthropoda</taxon>
        <taxon>Hexapoda</taxon>
        <taxon>Insecta</taxon>
        <taxon>Pterygota</taxon>
        <taxon>Neoptera</taxon>
        <taxon>Endopterygota</taxon>
        <taxon>Hymenoptera</taxon>
        <taxon>Apocrita</taxon>
        <taxon>Ichneumonoidea</taxon>
        <taxon>Braconidae</taxon>
        <taxon>Aphidiinae</taxon>
        <taxon>Aphidius</taxon>
    </lineage>
</organism>
<name>A0A834XTB1_APHGI</name>
<dbReference type="AlphaFoldDB" id="A0A834XTB1"/>
<comment type="caution">
    <text evidence="1">The sequence shown here is derived from an EMBL/GenBank/DDBJ whole genome shotgun (WGS) entry which is preliminary data.</text>
</comment>
<gene>
    <name evidence="1" type="ORF">HCN44_001751</name>
</gene>
<sequence>MAFRQCLRMIRKNMISTVIGASIFTSFNEKTEFPKSDNKLKFEPINIEKLSFDYMIKQSTIDSVNSATQVITVTYSAIESTCNEYRQILSSLMHLMEDTQLYEVSDEHRDTMIALRSELQTKKKLLNQLIGYMENAQRMAESVTSLGYLSGMDSLSISLCERIDDAVRHKDHQLQENIKLEKQYYLLEEQIIKNEAHTVPEKLENNNNVDVNDD</sequence>
<dbReference type="Proteomes" id="UP000639338">
    <property type="component" value="Unassembled WGS sequence"/>
</dbReference>